<reference evidence="2" key="1">
    <citation type="journal article" date="2019" name="Int. J. Syst. Evol. Microbiol.">
        <title>The Global Catalogue of Microorganisms (GCM) 10K type strain sequencing project: providing services to taxonomists for standard genome sequencing and annotation.</title>
        <authorList>
            <consortium name="The Broad Institute Genomics Platform"/>
            <consortium name="The Broad Institute Genome Sequencing Center for Infectious Disease"/>
            <person name="Wu L."/>
            <person name="Ma J."/>
        </authorList>
    </citation>
    <scope>NUCLEOTIDE SEQUENCE [LARGE SCALE GENOMIC DNA]</scope>
    <source>
        <strain evidence="2">JCM 14370</strain>
    </source>
</reference>
<accession>A0ABQ2D3M4</accession>
<protein>
    <submittedName>
        <fullName evidence="1">Uncharacterized protein</fullName>
    </submittedName>
</protein>
<organism evidence="1 2">
    <name type="scientific">Deinococcus roseus</name>
    <dbReference type="NCBI Taxonomy" id="392414"/>
    <lineage>
        <taxon>Bacteria</taxon>
        <taxon>Thermotogati</taxon>
        <taxon>Deinococcota</taxon>
        <taxon>Deinococci</taxon>
        <taxon>Deinococcales</taxon>
        <taxon>Deinococcaceae</taxon>
        <taxon>Deinococcus</taxon>
    </lineage>
</organism>
<comment type="caution">
    <text evidence="1">The sequence shown here is derived from an EMBL/GenBank/DDBJ whole genome shotgun (WGS) entry which is preliminary data.</text>
</comment>
<evidence type="ECO:0000313" key="1">
    <source>
        <dbReference type="EMBL" id="GGJ41612.1"/>
    </source>
</evidence>
<name>A0ABQ2D3M4_9DEIO</name>
<keyword evidence="2" id="KW-1185">Reference proteome</keyword>
<dbReference type="Proteomes" id="UP000632222">
    <property type="component" value="Unassembled WGS sequence"/>
</dbReference>
<gene>
    <name evidence="1" type="ORF">GCM10008938_29560</name>
</gene>
<proteinExistence type="predicted"/>
<evidence type="ECO:0000313" key="2">
    <source>
        <dbReference type="Proteomes" id="UP000632222"/>
    </source>
</evidence>
<sequence length="156" mass="17907">MKVRFGLPEHGWIALTIENGSLKACIDADSRFEAFDELIEALRSMHSGEENAVATWYEEPNLTELHFQQTPEKIQLSCVNTRIYDLADQSSDQSFVVEGRYGEICLPFVQALLVLRKAVAGKRWLKLAQDDFPEDEFQEFLELLKADPELELQLKM</sequence>
<dbReference type="EMBL" id="BMOD01000011">
    <property type="protein sequence ID" value="GGJ41612.1"/>
    <property type="molecule type" value="Genomic_DNA"/>
</dbReference>